<organism evidence="5">
    <name type="scientific">Lysobacter firmicutimachus</name>
    <dbReference type="NCBI Taxonomy" id="1792846"/>
    <lineage>
        <taxon>Bacteria</taxon>
        <taxon>Pseudomonadati</taxon>
        <taxon>Pseudomonadota</taxon>
        <taxon>Gammaproteobacteria</taxon>
        <taxon>Lysobacterales</taxon>
        <taxon>Lysobacteraceae</taxon>
        <taxon>Lysobacter</taxon>
    </lineage>
</organism>
<feature type="domain" description="ABC transporter" evidence="4">
    <location>
        <begin position="10"/>
        <end position="245"/>
    </location>
</feature>
<dbReference type="RefSeq" id="WP_363799888.1">
    <property type="nucleotide sequence ID" value="NZ_CP159925.1"/>
</dbReference>
<dbReference type="PANTHER" id="PTHR19211:SF6">
    <property type="entry name" value="BLL7188 PROTEIN"/>
    <property type="match status" value="1"/>
</dbReference>
<proteinExistence type="predicted"/>
<dbReference type="InterPro" id="IPR003439">
    <property type="entry name" value="ABC_transporter-like_ATP-bd"/>
</dbReference>
<reference evidence="5" key="1">
    <citation type="submission" date="2024-06" db="EMBL/GenBank/DDBJ databases">
        <authorList>
            <person name="Li S."/>
        </authorList>
    </citation>
    <scope>NUCLEOTIDE SEQUENCE</scope>
    <source>
        <strain evidence="5">SR10</strain>
    </source>
</reference>
<accession>A0AAU8MY86</accession>
<dbReference type="SUPFAM" id="SSF52540">
    <property type="entry name" value="P-loop containing nucleoside triphosphate hydrolases"/>
    <property type="match status" value="2"/>
</dbReference>
<dbReference type="AlphaFoldDB" id="A0AAU8MY86"/>
<dbReference type="SMART" id="SM00382">
    <property type="entry name" value="AAA"/>
    <property type="match status" value="2"/>
</dbReference>
<evidence type="ECO:0000313" key="5">
    <source>
        <dbReference type="EMBL" id="XCO76589.1"/>
    </source>
</evidence>
<keyword evidence="2" id="KW-0547">Nucleotide-binding</keyword>
<evidence type="ECO:0000256" key="2">
    <source>
        <dbReference type="ARBA" id="ARBA00022741"/>
    </source>
</evidence>
<gene>
    <name evidence="5" type="ORF">ABU614_07350</name>
</gene>
<dbReference type="Gene3D" id="3.40.50.300">
    <property type="entry name" value="P-loop containing nucleotide triphosphate hydrolases"/>
    <property type="match status" value="2"/>
</dbReference>
<name>A0AAU8MY86_9GAMM</name>
<dbReference type="InterPro" id="IPR027417">
    <property type="entry name" value="P-loop_NTPase"/>
</dbReference>
<dbReference type="Pfam" id="PF00005">
    <property type="entry name" value="ABC_tran"/>
    <property type="match status" value="2"/>
</dbReference>
<dbReference type="InterPro" id="IPR050611">
    <property type="entry name" value="ABCF"/>
</dbReference>
<keyword evidence="1" id="KW-0677">Repeat</keyword>
<dbReference type="PANTHER" id="PTHR19211">
    <property type="entry name" value="ATP-BINDING TRANSPORT PROTEIN-RELATED"/>
    <property type="match status" value="1"/>
</dbReference>
<evidence type="ECO:0000256" key="3">
    <source>
        <dbReference type="ARBA" id="ARBA00022840"/>
    </source>
</evidence>
<evidence type="ECO:0000259" key="4">
    <source>
        <dbReference type="PROSITE" id="PS50893"/>
    </source>
</evidence>
<dbReference type="GO" id="GO:0016887">
    <property type="term" value="F:ATP hydrolysis activity"/>
    <property type="evidence" value="ECO:0007669"/>
    <property type="project" value="InterPro"/>
</dbReference>
<sequence length="549" mass="58296">MPALPASDPVRLQAFGLSAVLDDGRILFQNLDLSLRRGYTALVGRNGAGKSTLLAALAGIAAPAQGRIERCGPLVHLPTEAGEASAGSVAGLLGVAPALAALDRLAAGLGSGEDLVQLADRWDLRDRLARSLDEIGLSGLSLQHDPRRLSGGQRQQLRLLGAWLADAAVVLLDEPSRHLDADASAYWFQRYSGGSAAVLAVSHDPAWLNDAERILELAPEGAIEHRGGLSRYLDQRQRRRRAGLDALDAARLALRRERRDQVRQREALDRRAARGRRAGAQANQSKLLLDFSQNAAERHLGSRRAALRERLDQRGSAVSEAYARADTAAAPVFLGTAARQPAGRRTLEFAAAHPCRAQPRQSLSAVLDGPVRIGLSGRNGSGKTTLLRALAGLGPLAAGQARAAVPALWLDQDLRLLPTDTGVLAWIGGGDADAEARAALATRLALLGLPGDRARQPMATLSAGERMRAALAGAAYRTPPTPLLLLDEPSDHLDFDSREALIGLLDAWPGAFVVASHDRGLLDALRLSHRIHLTDVSAQLETIAASSRP</sequence>
<dbReference type="EMBL" id="CP159925">
    <property type="protein sequence ID" value="XCO76589.1"/>
    <property type="molecule type" value="Genomic_DNA"/>
</dbReference>
<protein>
    <submittedName>
        <fullName evidence="5">ATP-binding cassette domain-containing protein</fullName>
    </submittedName>
</protein>
<dbReference type="PROSITE" id="PS50893">
    <property type="entry name" value="ABC_TRANSPORTER_2"/>
    <property type="match status" value="1"/>
</dbReference>
<keyword evidence="3 5" id="KW-0067">ATP-binding</keyword>
<dbReference type="InterPro" id="IPR003593">
    <property type="entry name" value="AAA+_ATPase"/>
</dbReference>
<evidence type="ECO:0000256" key="1">
    <source>
        <dbReference type="ARBA" id="ARBA00022737"/>
    </source>
</evidence>
<dbReference type="GO" id="GO:0005524">
    <property type="term" value="F:ATP binding"/>
    <property type="evidence" value="ECO:0007669"/>
    <property type="project" value="UniProtKB-KW"/>
</dbReference>